<feature type="region of interest" description="Disordered" evidence="1">
    <location>
        <begin position="154"/>
        <end position="218"/>
    </location>
</feature>
<dbReference type="AlphaFoldDB" id="J2IG08"/>
<evidence type="ECO:0000313" key="2">
    <source>
        <dbReference type="EMBL" id="EJI85699.1"/>
    </source>
</evidence>
<dbReference type="Proteomes" id="UP000012043">
    <property type="component" value="Unassembled WGS sequence"/>
</dbReference>
<keyword evidence="3" id="KW-1185">Reference proteome</keyword>
<gene>
    <name evidence="2" type="ORF">AEST_14370</name>
</gene>
<dbReference type="InterPro" id="IPR011990">
    <property type="entry name" value="TPR-like_helical_dom_sf"/>
</dbReference>
<evidence type="ECO:0000313" key="3">
    <source>
        <dbReference type="Proteomes" id="UP000012043"/>
    </source>
</evidence>
<name>J2IG08_9ALTE</name>
<comment type="caution">
    <text evidence="2">The sequence shown here is derived from an EMBL/GenBank/DDBJ whole genome shotgun (WGS) entry which is preliminary data.</text>
</comment>
<accession>J2IG08</accession>
<reference evidence="2 3" key="1">
    <citation type="journal article" date="2012" name="J. Bacteriol.">
        <title>Genome Sequence of Pectin-Degrading Alishewanella aestuarii Strain B11T, Isolated from Tidal Flat Sediment.</title>
        <authorList>
            <person name="Jung J."/>
            <person name="Choi S."/>
            <person name="Chun J."/>
            <person name="Park W."/>
        </authorList>
    </citation>
    <scope>NUCLEOTIDE SEQUENCE [LARGE SCALE GENOMIC DNA]</scope>
    <source>
        <strain evidence="2 3">B11</strain>
    </source>
</reference>
<proteinExistence type="predicted"/>
<dbReference type="Gene3D" id="1.25.40.10">
    <property type="entry name" value="Tetratricopeptide repeat domain"/>
    <property type="match status" value="1"/>
</dbReference>
<dbReference type="EMBL" id="ALAB01000020">
    <property type="protein sequence ID" value="EJI85699.1"/>
    <property type="molecule type" value="Genomic_DNA"/>
</dbReference>
<dbReference type="SUPFAM" id="SSF48452">
    <property type="entry name" value="TPR-like"/>
    <property type="match status" value="1"/>
</dbReference>
<evidence type="ECO:0000256" key="1">
    <source>
        <dbReference type="SAM" id="MobiDB-lite"/>
    </source>
</evidence>
<organism evidence="2 3">
    <name type="scientific">Alishewanella aestuarii B11</name>
    <dbReference type="NCBI Taxonomy" id="1197174"/>
    <lineage>
        <taxon>Bacteria</taxon>
        <taxon>Pseudomonadati</taxon>
        <taxon>Pseudomonadota</taxon>
        <taxon>Gammaproteobacteria</taxon>
        <taxon>Alteromonadales</taxon>
        <taxon>Alteromonadaceae</taxon>
        <taxon>Alishewanella</taxon>
    </lineage>
</organism>
<feature type="compositionally biased region" description="Low complexity" evidence="1">
    <location>
        <begin position="187"/>
        <end position="198"/>
    </location>
</feature>
<dbReference type="RefSeq" id="WP_008608056.1">
    <property type="nucleotide sequence ID" value="NZ_ALAB01000020.1"/>
</dbReference>
<dbReference type="PATRIC" id="fig|1197174.4.peg.1406"/>
<sequence>MSVINKMLQDLEKRQASTNAIGHSAALSTDVRGDKPSQSHWRRNLLLFVLGFLSYQLVKYFWFDTDKSLALPQFQSQPQSQISVASPALAVTDTVAPEPVAALPVTLTEPEAGGTSTDAVMPAAAQNTAAISSQNAVVLVASAQPLAELSVIENPVTENPTKRQTVQEDDAALGSEPTTPVAVATRQPQAAAKPQPAANRGAGQQAPTSTQAGSGQLAIEQSRPSYLEQQMSQAAALVAAGQLQQALLELNSPVSASEFPEYLALRAAILQQQQDWPAALSLYQQLLTVEPAHPGWNLAAGIAAAQQGQQALARQYYQQAWQQQQRLAPASQQFLQQQLNQMN</sequence>
<feature type="compositionally biased region" description="Polar residues" evidence="1">
    <location>
        <begin position="205"/>
        <end position="214"/>
    </location>
</feature>
<protein>
    <submittedName>
        <fullName evidence="2">Uncharacterized protein</fullName>
    </submittedName>
</protein>